<sequence length="37" mass="4370">MKLEQSEGPESEVIRDVMEIRLKSKIPRPYGIRDKLK</sequence>
<evidence type="ECO:0000313" key="1">
    <source>
        <dbReference type="EMBL" id="SMD43059.1"/>
    </source>
</evidence>
<reference evidence="2" key="1">
    <citation type="submission" date="2017-04" db="EMBL/GenBank/DDBJ databases">
        <authorList>
            <person name="Varghese N."/>
            <person name="Submissions S."/>
        </authorList>
    </citation>
    <scope>NUCLEOTIDE SEQUENCE [LARGE SCALE GENOMIC DNA]</scope>
    <source>
        <strain evidence="2">DSM 16537</strain>
    </source>
</reference>
<proteinExistence type="predicted"/>
<keyword evidence="2" id="KW-1185">Reference proteome</keyword>
<evidence type="ECO:0000313" key="2">
    <source>
        <dbReference type="Proteomes" id="UP000192333"/>
    </source>
</evidence>
<dbReference type="EMBL" id="LT838813">
    <property type="protein sequence ID" value="SMD43059.1"/>
    <property type="molecule type" value="Genomic_DNA"/>
</dbReference>
<protein>
    <submittedName>
        <fullName evidence="1">Uncharacterized protein</fullName>
    </submittedName>
</protein>
<dbReference type="Proteomes" id="UP000192333">
    <property type="component" value="Chromosome I"/>
</dbReference>
<dbReference type="AlphaFoldDB" id="A0A1W2H2G0"/>
<organism evidence="1 2">
    <name type="scientific">Aquiflexum balticum DSM 16537</name>
    <dbReference type="NCBI Taxonomy" id="758820"/>
    <lineage>
        <taxon>Bacteria</taxon>
        <taxon>Pseudomonadati</taxon>
        <taxon>Bacteroidota</taxon>
        <taxon>Cytophagia</taxon>
        <taxon>Cytophagales</taxon>
        <taxon>Cyclobacteriaceae</taxon>
        <taxon>Aquiflexum</taxon>
    </lineage>
</organism>
<gene>
    <name evidence="1" type="ORF">SAMN00777080_1635</name>
</gene>
<accession>A0A1W2H2G0</accession>
<name>A0A1W2H2G0_9BACT</name>
<dbReference type="STRING" id="758820.SAMN00777080_1635"/>